<proteinExistence type="inferred from homology"/>
<evidence type="ECO:0000313" key="10">
    <source>
        <dbReference type="EMBL" id="KEO84672.1"/>
    </source>
</evidence>
<dbReference type="NCBIfam" id="TIGR00091">
    <property type="entry name" value="tRNA (guanosine(46)-N7)-methyltransferase TrmB"/>
    <property type="match status" value="1"/>
</dbReference>
<dbReference type="GO" id="GO:0008176">
    <property type="term" value="F:tRNA (guanine(46)-N7)-methyltransferase activity"/>
    <property type="evidence" value="ECO:0007669"/>
    <property type="project" value="UniProtKB-UniRule"/>
</dbReference>
<feature type="binding site" evidence="9">
    <location>
        <position position="46"/>
    </location>
    <ligand>
        <name>S-adenosyl-L-methionine</name>
        <dbReference type="ChEBI" id="CHEBI:59789"/>
    </ligand>
</feature>
<protein>
    <recommendedName>
        <fullName evidence="9">tRNA (guanine-N(7)-)-methyltransferase</fullName>
        <ecNumber evidence="9">2.1.1.33</ecNumber>
    </recommendedName>
    <alternativeName>
        <fullName evidence="9">tRNA (guanine(46)-N(7))-methyltransferase</fullName>
    </alternativeName>
    <alternativeName>
        <fullName evidence="9">tRNA(m7G46)-methyltransferase</fullName>
    </alternativeName>
</protein>
<dbReference type="eggNOG" id="COG0220">
    <property type="taxonomic scope" value="Bacteria"/>
</dbReference>
<gene>
    <name evidence="9" type="primary">trmB</name>
    <name evidence="10" type="ORF">EL26_03905</name>
</gene>
<feature type="binding site" evidence="9">
    <location>
        <position position="99"/>
    </location>
    <ligand>
        <name>S-adenosyl-L-methionine</name>
        <dbReference type="ChEBI" id="CHEBI:59789"/>
    </ligand>
</feature>
<sequence>MRIRGRDKFLRQYHTYIEAGRIIQEATKYKGRWHELFGNDNPIYIEIGTGRGQFISQHAVQNPGINYIGIELEYLLLGRVGHKAEMAGAGKNLVVTPADASRLNDIFAPGEVSRIYLNFSDPWPKNRHASRRLTHEGFLKLYREVLKPDGDLHFKTDNRPLFEFSLNSLAEDDWKLAKITLDLHNSEWAEGNIMTEYEQKFSEQGVPINRLEARPLPKRTLP</sequence>
<dbReference type="Pfam" id="PF02390">
    <property type="entry name" value="Methyltransf_4"/>
    <property type="match status" value="1"/>
</dbReference>
<feature type="binding site" evidence="9">
    <location>
        <position position="71"/>
    </location>
    <ligand>
        <name>S-adenosyl-L-methionine</name>
        <dbReference type="ChEBI" id="CHEBI:59789"/>
    </ligand>
</feature>
<comment type="function">
    <text evidence="2 9">Catalyzes the formation of N(7)-methylguanine at position 46 (m7G46) in tRNA.</text>
</comment>
<keyword evidence="3 9" id="KW-0489">Methyltransferase</keyword>
<dbReference type="SUPFAM" id="SSF53335">
    <property type="entry name" value="S-adenosyl-L-methionine-dependent methyltransferases"/>
    <property type="match status" value="1"/>
</dbReference>
<dbReference type="PANTHER" id="PTHR23417">
    <property type="entry name" value="3-DEOXY-D-MANNO-OCTULOSONIC-ACID TRANSFERASE/TRNA GUANINE-N 7 - -METHYLTRANSFERASE"/>
    <property type="match status" value="1"/>
</dbReference>
<reference evidence="10 11" key="1">
    <citation type="journal article" date="2013" name="Int. J. Syst. Evol. Microbiol.">
        <title>Tumebacillus flagellatus sp. nov., an alpha-amylase/pullulanase-producing bacterium isolated from cassava wastewater.</title>
        <authorList>
            <person name="Wang Q."/>
            <person name="Xie N."/>
            <person name="Qin Y."/>
            <person name="Shen N."/>
            <person name="Zhu J."/>
            <person name="Mi H."/>
            <person name="Huang R."/>
        </authorList>
    </citation>
    <scope>NUCLEOTIDE SEQUENCE [LARGE SCALE GENOMIC DNA]</scope>
    <source>
        <strain evidence="10 11">GST4</strain>
    </source>
</reference>
<dbReference type="UniPathway" id="UPA00989"/>
<evidence type="ECO:0000256" key="5">
    <source>
        <dbReference type="ARBA" id="ARBA00022691"/>
    </source>
</evidence>
<keyword evidence="6 9" id="KW-0819">tRNA processing</keyword>
<dbReference type="InterPro" id="IPR029063">
    <property type="entry name" value="SAM-dependent_MTases_sf"/>
</dbReference>
<evidence type="ECO:0000313" key="11">
    <source>
        <dbReference type="Proteomes" id="UP000027931"/>
    </source>
</evidence>
<comment type="similarity">
    <text evidence="8 9">Belongs to the class I-like SAM-binding methyltransferase superfamily. TrmB family.</text>
</comment>
<feature type="binding site" evidence="9">
    <location>
        <position position="125"/>
    </location>
    <ligand>
        <name>substrate</name>
    </ligand>
</feature>
<dbReference type="NCBIfam" id="NF001080">
    <property type="entry name" value="PRK00121.2-2"/>
    <property type="match status" value="1"/>
</dbReference>
<dbReference type="InterPro" id="IPR003358">
    <property type="entry name" value="tRNA_(Gua-N-7)_MeTrfase_Trmb"/>
</dbReference>
<evidence type="ECO:0000256" key="9">
    <source>
        <dbReference type="HAMAP-Rule" id="MF_01057"/>
    </source>
</evidence>
<dbReference type="RefSeq" id="WP_038084616.1">
    <property type="nucleotide sequence ID" value="NZ_JMIR01000003.1"/>
</dbReference>
<keyword evidence="5 9" id="KW-0949">S-adenosyl-L-methionine</keyword>
<organism evidence="10 11">
    <name type="scientific">Tumebacillus flagellatus</name>
    <dbReference type="NCBI Taxonomy" id="1157490"/>
    <lineage>
        <taxon>Bacteria</taxon>
        <taxon>Bacillati</taxon>
        <taxon>Bacillota</taxon>
        <taxon>Bacilli</taxon>
        <taxon>Bacillales</taxon>
        <taxon>Alicyclobacillaceae</taxon>
        <taxon>Tumebacillus</taxon>
    </lineage>
</organism>
<dbReference type="PROSITE" id="PS51625">
    <property type="entry name" value="SAM_MT_TRMB"/>
    <property type="match status" value="1"/>
</dbReference>
<dbReference type="PANTHER" id="PTHR23417:SF14">
    <property type="entry name" value="PENTACOTRIPEPTIDE-REPEAT REGION OF PRORP DOMAIN-CONTAINING PROTEIN"/>
    <property type="match status" value="1"/>
</dbReference>
<comment type="catalytic activity">
    <reaction evidence="1 9">
        <text>guanosine(46) in tRNA + S-adenosyl-L-methionine = N(7)-methylguanosine(46) in tRNA + S-adenosyl-L-homocysteine</text>
        <dbReference type="Rhea" id="RHEA:42708"/>
        <dbReference type="Rhea" id="RHEA-COMP:10188"/>
        <dbReference type="Rhea" id="RHEA-COMP:10189"/>
        <dbReference type="ChEBI" id="CHEBI:57856"/>
        <dbReference type="ChEBI" id="CHEBI:59789"/>
        <dbReference type="ChEBI" id="CHEBI:74269"/>
        <dbReference type="ChEBI" id="CHEBI:74480"/>
        <dbReference type="EC" id="2.1.1.33"/>
    </reaction>
</comment>
<dbReference type="OrthoDB" id="9802090at2"/>
<dbReference type="STRING" id="1157490.EL26_03905"/>
<dbReference type="HAMAP" id="MF_01057">
    <property type="entry name" value="tRNA_methyltr_TrmB"/>
    <property type="match status" value="1"/>
</dbReference>
<dbReference type="CDD" id="cd02440">
    <property type="entry name" value="AdoMet_MTases"/>
    <property type="match status" value="1"/>
</dbReference>
<evidence type="ECO:0000256" key="2">
    <source>
        <dbReference type="ARBA" id="ARBA00003015"/>
    </source>
</evidence>
<evidence type="ECO:0000256" key="4">
    <source>
        <dbReference type="ARBA" id="ARBA00022679"/>
    </source>
</evidence>
<comment type="caution">
    <text evidence="10">The sequence shown here is derived from an EMBL/GenBank/DDBJ whole genome shotgun (WGS) entry which is preliminary data.</text>
</comment>
<keyword evidence="11" id="KW-1185">Reference proteome</keyword>
<feature type="binding site" evidence="9">
    <location>
        <begin position="195"/>
        <end position="198"/>
    </location>
    <ligand>
        <name>substrate</name>
    </ligand>
</feature>
<evidence type="ECO:0000256" key="3">
    <source>
        <dbReference type="ARBA" id="ARBA00022603"/>
    </source>
</evidence>
<dbReference type="AlphaFoldDB" id="A0A074MG45"/>
<name>A0A074MG45_9BACL</name>
<dbReference type="InterPro" id="IPR055361">
    <property type="entry name" value="tRNA_methyltr_TrmB_bact"/>
</dbReference>
<feature type="binding site" evidence="9">
    <location>
        <position position="121"/>
    </location>
    <ligand>
        <name>S-adenosyl-L-methionine</name>
        <dbReference type="ChEBI" id="CHEBI:59789"/>
    </ligand>
</feature>
<dbReference type="Gene3D" id="3.40.50.150">
    <property type="entry name" value="Vaccinia Virus protein VP39"/>
    <property type="match status" value="1"/>
</dbReference>
<comment type="caution">
    <text evidence="9">Lacks conserved residue(s) required for the propagation of feature annotation.</text>
</comment>
<feature type="binding site" evidence="9">
    <location>
        <position position="157"/>
    </location>
    <ligand>
        <name>substrate</name>
    </ligand>
</feature>
<dbReference type="Proteomes" id="UP000027931">
    <property type="component" value="Unassembled WGS sequence"/>
</dbReference>
<accession>A0A074MG45</accession>
<keyword evidence="4 9" id="KW-0808">Transferase</keyword>
<dbReference type="EC" id="2.1.1.33" evidence="9"/>
<dbReference type="EMBL" id="JMIR01000003">
    <property type="protein sequence ID" value="KEO84672.1"/>
    <property type="molecule type" value="Genomic_DNA"/>
</dbReference>
<evidence type="ECO:0000256" key="7">
    <source>
        <dbReference type="ARBA" id="ARBA00060552"/>
    </source>
</evidence>
<dbReference type="FunFam" id="3.40.50.150:FF:000035">
    <property type="entry name" value="tRNA (guanine-N(7)-)-methyltransferase"/>
    <property type="match status" value="1"/>
</dbReference>
<evidence type="ECO:0000256" key="1">
    <source>
        <dbReference type="ARBA" id="ARBA00000142"/>
    </source>
</evidence>
<dbReference type="GO" id="GO:0043527">
    <property type="term" value="C:tRNA methyltransferase complex"/>
    <property type="evidence" value="ECO:0007669"/>
    <property type="project" value="TreeGrafter"/>
</dbReference>
<comment type="pathway">
    <text evidence="7 9">tRNA modification; N(7)-methylguanine-tRNA biosynthesis.</text>
</comment>
<evidence type="ECO:0000256" key="6">
    <source>
        <dbReference type="ARBA" id="ARBA00022694"/>
    </source>
</evidence>
<evidence type="ECO:0000256" key="8">
    <source>
        <dbReference type="ARBA" id="ARBA00060767"/>
    </source>
</evidence>